<feature type="non-terminal residue" evidence="3">
    <location>
        <position position="97"/>
    </location>
</feature>
<dbReference type="PANTHER" id="PTHR34611:SF2">
    <property type="entry name" value="INACTIVE RECOMBINATION-PROMOTING NUCLEASE-LIKE PROTEIN RPNE-RELATED"/>
    <property type="match status" value="1"/>
</dbReference>
<gene>
    <name evidence="3" type="ORF">Q604_UNBC04367G0001</name>
</gene>
<dbReference type="Pfam" id="PF04754">
    <property type="entry name" value="Transposase_31"/>
    <property type="match status" value="1"/>
</dbReference>
<dbReference type="GO" id="GO:0006310">
    <property type="term" value="P:DNA recombination"/>
    <property type="evidence" value="ECO:0007669"/>
    <property type="project" value="TreeGrafter"/>
</dbReference>
<evidence type="ECO:0000259" key="2">
    <source>
        <dbReference type="Pfam" id="PF04754"/>
    </source>
</evidence>
<dbReference type="AlphaFoldDB" id="W1YGN3"/>
<dbReference type="EMBL" id="AZMM01004367">
    <property type="protein sequence ID" value="ETJ41708.1"/>
    <property type="molecule type" value="Genomic_DNA"/>
</dbReference>
<feature type="domain" description="Transposase (putative) YhgA-like" evidence="2">
    <location>
        <begin position="1"/>
        <end position="96"/>
    </location>
</feature>
<dbReference type="InterPro" id="IPR051699">
    <property type="entry name" value="Rpn/YhgA-like_nuclease"/>
</dbReference>
<organism evidence="3">
    <name type="scientific">human gut metagenome</name>
    <dbReference type="NCBI Taxonomy" id="408170"/>
    <lineage>
        <taxon>unclassified sequences</taxon>
        <taxon>metagenomes</taxon>
        <taxon>organismal metagenomes</taxon>
    </lineage>
</organism>
<dbReference type="InterPro" id="IPR006842">
    <property type="entry name" value="Transposase_31"/>
</dbReference>
<feature type="non-terminal residue" evidence="3">
    <location>
        <position position="1"/>
    </location>
</feature>
<sequence length="97" mass="11296">FKQFLMHAETARDFLEIHLPVELRELCDLNTLHLESGSFIEESLKGHSTDVLYSVQMQGNPGYLHVVIEHQSKPDKKMAFRMMRYSIAAMHRHLEAD</sequence>
<protein>
    <recommendedName>
        <fullName evidence="2">Transposase (putative) YhgA-like domain-containing protein</fullName>
    </recommendedName>
</protein>
<proteinExistence type="inferred from homology"/>
<comment type="similarity">
    <text evidence="1">Belongs to the Rpn/YhgA-like nuclease family.</text>
</comment>
<reference evidence="3" key="1">
    <citation type="submission" date="2013-12" db="EMBL/GenBank/DDBJ databases">
        <title>A Varibaculum cambriense genome reconstructed from a premature infant gut community with otherwise low bacterial novelty that shifts toward anaerobic metabolism during the third week of life.</title>
        <authorList>
            <person name="Brown C.T."/>
            <person name="Sharon I."/>
            <person name="Thomas B.C."/>
            <person name="Castelle C.J."/>
            <person name="Morowitz M.J."/>
            <person name="Banfield J.F."/>
        </authorList>
    </citation>
    <scope>NUCLEOTIDE SEQUENCE</scope>
</reference>
<dbReference type="NCBIfam" id="TIGR01784">
    <property type="entry name" value="T_den_put_tspse"/>
    <property type="match status" value="1"/>
</dbReference>
<evidence type="ECO:0000313" key="3">
    <source>
        <dbReference type="EMBL" id="ETJ41708.1"/>
    </source>
</evidence>
<dbReference type="GO" id="GO:1990238">
    <property type="term" value="F:double-stranded DNA endonuclease activity"/>
    <property type="evidence" value="ECO:0007669"/>
    <property type="project" value="TreeGrafter"/>
</dbReference>
<comment type="caution">
    <text evidence="3">The sequence shown here is derived from an EMBL/GenBank/DDBJ whole genome shotgun (WGS) entry which is preliminary data.</text>
</comment>
<dbReference type="PANTHER" id="PTHR34611">
    <property type="match status" value="1"/>
</dbReference>
<name>W1YGN3_9ZZZZ</name>
<accession>W1YGN3</accession>
<evidence type="ECO:0000256" key="1">
    <source>
        <dbReference type="ARBA" id="ARBA00009787"/>
    </source>
</evidence>
<dbReference type="InterPro" id="IPR010106">
    <property type="entry name" value="RpnA"/>
</dbReference>